<dbReference type="PANTHER" id="PTHR31739">
    <property type="entry name" value="ENT-COPALYL DIPHOSPHATE SYNTHASE, CHLOROPLASTIC"/>
    <property type="match status" value="1"/>
</dbReference>
<dbReference type="PANTHER" id="PTHR31739:SF25">
    <property type="entry name" value="(E,E)-GERANYLLINALOOL SYNTHASE"/>
    <property type="match status" value="1"/>
</dbReference>
<dbReference type="EMBL" id="VICG01000011">
    <property type="protein sequence ID" value="KAA8567502.1"/>
    <property type="molecule type" value="Genomic_DNA"/>
</dbReference>
<evidence type="ECO:0000313" key="3">
    <source>
        <dbReference type="Proteomes" id="UP000322873"/>
    </source>
</evidence>
<name>A0A5M9JI65_MONFR</name>
<evidence type="ECO:0008006" key="4">
    <source>
        <dbReference type="Google" id="ProtNLM"/>
    </source>
</evidence>
<dbReference type="GO" id="GO:0000287">
    <property type="term" value="F:magnesium ion binding"/>
    <property type="evidence" value="ECO:0007669"/>
    <property type="project" value="TreeGrafter"/>
</dbReference>
<reference evidence="2 3" key="1">
    <citation type="submission" date="2019-06" db="EMBL/GenBank/DDBJ databases">
        <title>Genome Sequence of the Brown Rot Fungal Pathogen Monilinia fructicola.</title>
        <authorList>
            <person name="De Miccolis Angelini R.M."/>
            <person name="Landi L."/>
            <person name="Abate D."/>
            <person name="Pollastro S."/>
            <person name="Romanazzi G."/>
            <person name="Faretra F."/>
        </authorList>
    </citation>
    <scope>NUCLEOTIDE SEQUENCE [LARGE SCALE GENOMIC DNA]</scope>
    <source>
        <strain evidence="2 3">Mfrc123</strain>
    </source>
</reference>
<dbReference type="Proteomes" id="UP000322873">
    <property type="component" value="Unassembled WGS sequence"/>
</dbReference>
<proteinExistence type="inferred from homology"/>
<accession>A0A5M9JI65</accession>
<comment type="caution">
    <text evidence="2">The sequence shown here is derived from an EMBL/GenBank/DDBJ whole genome shotgun (WGS) entry which is preliminary data.</text>
</comment>
<dbReference type="InterPro" id="IPR050148">
    <property type="entry name" value="Terpene_synthase-like"/>
</dbReference>
<evidence type="ECO:0000313" key="2">
    <source>
        <dbReference type="EMBL" id="KAA8567502.1"/>
    </source>
</evidence>
<dbReference type="AlphaFoldDB" id="A0A5M9JI65"/>
<dbReference type="VEuPathDB" id="FungiDB:MFRU_040g00010"/>
<comment type="similarity">
    <text evidence="1">Belongs to the terpene synthase family.</text>
</comment>
<gene>
    <name evidence="2" type="ORF">EYC84_010510</name>
</gene>
<sequence>MPVHWEFMWDMMRISMLNFQVDAYMENVIEIKYISNLQKLKTTISKLCEQYSCIPQDTARKGENTNDMCMLRVASSNSVGVNEDTSNKKPSIINDAVLDRNGKRNLMDIHSTTSELEEINRVLEAFVAHILHHPQVLKAHHSLRSWLKYELETFLLAHVTHIEDCYNLSSCMTPFFTLRAPRSTYYNWVSTTGADHTSCSYSFVFYLCIAVKPGENPTINAHQRFLLEDACHSLATICRQYNDFGSVARDRQEENLNSINFPEFDNGTEIINENGSEETEEHRKQDLLAIAKYKRRILDSILQDLEEFLNPDLMSKLKLFVNVTNLYGEIYVARDIGIRKG</sequence>
<keyword evidence="3" id="KW-1185">Reference proteome</keyword>
<dbReference type="GO" id="GO:0010333">
    <property type="term" value="F:terpene synthase activity"/>
    <property type="evidence" value="ECO:0007669"/>
    <property type="project" value="InterPro"/>
</dbReference>
<organism evidence="2 3">
    <name type="scientific">Monilinia fructicola</name>
    <name type="common">Brown rot fungus</name>
    <name type="synonym">Ciboria fructicola</name>
    <dbReference type="NCBI Taxonomy" id="38448"/>
    <lineage>
        <taxon>Eukaryota</taxon>
        <taxon>Fungi</taxon>
        <taxon>Dikarya</taxon>
        <taxon>Ascomycota</taxon>
        <taxon>Pezizomycotina</taxon>
        <taxon>Leotiomycetes</taxon>
        <taxon>Helotiales</taxon>
        <taxon>Sclerotiniaceae</taxon>
        <taxon>Monilinia</taxon>
    </lineage>
</organism>
<protein>
    <recommendedName>
        <fullName evidence="4">Terpene synthase</fullName>
    </recommendedName>
</protein>
<evidence type="ECO:0000256" key="1">
    <source>
        <dbReference type="ARBA" id="ARBA00006333"/>
    </source>
</evidence>
<dbReference type="GO" id="GO:0016102">
    <property type="term" value="P:diterpenoid biosynthetic process"/>
    <property type="evidence" value="ECO:0007669"/>
    <property type="project" value="TreeGrafter"/>
</dbReference>